<feature type="domain" description="Chitin-binding type-2" evidence="7">
    <location>
        <begin position="745"/>
        <end position="802"/>
    </location>
</feature>
<evidence type="ECO:0000313" key="9">
    <source>
        <dbReference type="RefSeq" id="XP_033157137.1"/>
    </source>
</evidence>
<feature type="domain" description="Chitin-binding type-2" evidence="7">
    <location>
        <begin position="610"/>
        <end position="664"/>
    </location>
</feature>
<dbReference type="GO" id="GO:0005576">
    <property type="term" value="C:extracellular region"/>
    <property type="evidence" value="ECO:0007669"/>
    <property type="project" value="InterPro"/>
</dbReference>
<evidence type="ECO:0000256" key="2">
    <source>
        <dbReference type="ARBA" id="ARBA00022729"/>
    </source>
</evidence>
<evidence type="ECO:0000256" key="6">
    <source>
        <dbReference type="SAM" id="SignalP"/>
    </source>
</evidence>
<dbReference type="InterPro" id="IPR036508">
    <property type="entry name" value="Chitin-bd_dom_sf"/>
</dbReference>
<evidence type="ECO:0000256" key="5">
    <source>
        <dbReference type="ARBA" id="ARBA00023180"/>
    </source>
</evidence>
<evidence type="ECO:0000256" key="3">
    <source>
        <dbReference type="ARBA" id="ARBA00022737"/>
    </source>
</evidence>
<evidence type="ECO:0000259" key="7">
    <source>
        <dbReference type="PROSITE" id="PS50940"/>
    </source>
</evidence>
<reference evidence="9" key="1">
    <citation type="submission" date="2025-08" db="UniProtKB">
        <authorList>
            <consortium name="RefSeq"/>
        </authorList>
    </citation>
    <scope>IDENTIFICATION</scope>
    <source>
        <strain evidence="9">Mau12</strain>
        <tissue evidence="9">Whole Body</tissue>
    </source>
</reference>
<keyword evidence="3" id="KW-0677">Repeat</keyword>
<dbReference type="InterPro" id="IPR051940">
    <property type="entry name" value="Chitin_bind-dev_reg"/>
</dbReference>
<dbReference type="InterPro" id="IPR002557">
    <property type="entry name" value="Chitin-bd_dom"/>
</dbReference>
<dbReference type="SUPFAM" id="SSF57625">
    <property type="entry name" value="Invertebrate chitin-binding proteins"/>
    <property type="match status" value="14"/>
</dbReference>
<feature type="domain" description="Chitin-binding type-2" evidence="7">
    <location>
        <begin position="134"/>
        <end position="184"/>
    </location>
</feature>
<dbReference type="Gene3D" id="2.170.140.10">
    <property type="entry name" value="Chitin binding domain"/>
    <property type="match status" value="10"/>
</dbReference>
<keyword evidence="8" id="KW-1185">Reference proteome</keyword>
<dbReference type="PANTHER" id="PTHR23301">
    <property type="entry name" value="CHITIN BINDING PERITROPHIN-A"/>
    <property type="match status" value="1"/>
</dbReference>
<feature type="domain" description="Chitin-binding type-2" evidence="7">
    <location>
        <begin position="504"/>
        <end position="558"/>
    </location>
</feature>
<proteinExistence type="predicted"/>
<sequence>MAQSRTKHYGVALCLIISLFVGSSSAVCCSEGDTKVDPDDCTKYLICCHGEFVSKSCASGSYWNSEIEICVVDDGQCRPPSCVDGEITPNPDDCAGYLECVNGNEVILTCPDGDYFNSTLNRCVEDTCGVCISCTEGSKKADLNDCSKFQICVNGKYVSQSCAAGYYWNALNKECEVDDGQCNGNGTTCTDGELKVDPTNCAGYLACSNGNWVSKQCADGAYFNVTLESCVPDDEGICVNCNEGSTKPLPDCTMYEICSGGKYVTKSCNSGYYWNNQTEVCEVDDGQCNGNGTTCTDGELKVDPTNCAGYLACSNGNWVSKQCADGAYFNVTLESCVPDDEGICVNCNEGSTKPLPDCTMYEICSGGKYVTKSCNSGYYWNNQTEICEVDDGQCNGNGTTCTDGELKVDPTNCAGYLACSNGNWVSKQCADGAYFNVTLESCVPDDEGICVNCNEGSTKPLPDCTMYEICSGGKYVTKSCNSGYYWNNQTEICEVDDGQCNGNGTTCTDGELKVDPTNCAGYLACSNGNWVSKQCADGAYFNVTLESCVPDDEGICVNCNEGSTKPLPDCTMYEICSGGKYVTKSCDSGYYWNNQTEICEVDDGQCNGNGTTCTENEVKVNPADCAGYLQCINGNFVARKCSATQFFNATLNECEVDTQNVCIPKTCDPDCCDVPNNSIWPVEKNCSAFYQCVNGNKYEQRCSNNLQYNSLIEQCDYPENVKCDDGSAPPSGPNAGPSGTYCESHGRCVGQRDGTMFADASGSCSSNYVVCQCECEVNFTCSSGLLYNSQVKSCDWPDNVKC</sequence>
<feature type="domain" description="Chitin-binding type-2" evidence="7">
    <location>
        <begin position="251"/>
        <end position="290"/>
    </location>
</feature>
<organism evidence="8 9">
    <name type="scientific">Drosophila mauritiana</name>
    <name type="common">Fruit fly</name>
    <dbReference type="NCBI Taxonomy" id="7226"/>
    <lineage>
        <taxon>Eukaryota</taxon>
        <taxon>Metazoa</taxon>
        <taxon>Ecdysozoa</taxon>
        <taxon>Arthropoda</taxon>
        <taxon>Hexapoda</taxon>
        <taxon>Insecta</taxon>
        <taxon>Pterygota</taxon>
        <taxon>Neoptera</taxon>
        <taxon>Endopterygota</taxon>
        <taxon>Diptera</taxon>
        <taxon>Brachycera</taxon>
        <taxon>Muscomorpha</taxon>
        <taxon>Ephydroidea</taxon>
        <taxon>Drosophilidae</taxon>
        <taxon>Drosophila</taxon>
        <taxon>Sophophora</taxon>
    </lineage>
</organism>
<feature type="signal peptide" evidence="6">
    <location>
        <begin position="1"/>
        <end position="26"/>
    </location>
</feature>
<feature type="domain" description="Chitin-binding type-2" evidence="7">
    <location>
        <begin position="398"/>
        <end position="452"/>
    </location>
</feature>
<evidence type="ECO:0000256" key="4">
    <source>
        <dbReference type="ARBA" id="ARBA00023157"/>
    </source>
</evidence>
<dbReference type="PANTHER" id="PTHR23301:SF106">
    <property type="entry name" value="CHITIN-BINDING TYPE-2 DOMAIN-CONTAINING PROTEIN-RELATED"/>
    <property type="match status" value="1"/>
</dbReference>
<feature type="domain" description="Chitin-binding type-2" evidence="7">
    <location>
        <begin position="292"/>
        <end position="346"/>
    </location>
</feature>
<dbReference type="GeneID" id="117139109"/>
<keyword evidence="4" id="KW-1015">Disulfide bond</keyword>
<keyword evidence="5" id="KW-0325">Glycoprotein</keyword>
<accession>A0A6P8JLG1</accession>
<name>A0A6P8JLG1_DROMA</name>
<feature type="domain" description="Chitin-binding type-2" evidence="7">
    <location>
        <begin position="357"/>
        <end position="396"/>
    </location>
</feature>
<feature type="domain" description="Chitin-binding type-2" evidence="7">
    <location>
        <begin position="669"/>
        <end position="725"/>
    </location>
</feature>
<feature type="domain" description="Chitin-binding type-2" evidence="7">
    <location>
        <begin position="463"/>
        <end position="502"/>
    </location>
</feature>
<feature type="domain" description="Chitin-binding type-2" evidence="7">
    <location>
        <begin position="25"/>
        <end position="77"/>
    </location>
</feature>
<feature type="domain" description="Chitin-binding type-2" evidence="7">
    <location>
        <begin position="186"/>
        <end position="240"/>
    </location>
</feature>
<gene>
    <name evidence="9" type="primary">LOC117139109</name>
</gene>
<feature type="domain" description="Chitin-binding type-2" evidence="7">
    <location>
        <begin position="79"/>
        <end position="133"/>
    </location>
</feature>
<dbReference type="PROSITE" id="PS50940">
    <property type="entry name" value="CHIT_BIND_II"/>
    <property type="match status" value="14"/>
</dbReference>
<dbReference type="RefSeq" id="XP_033157137.1">
    <property type="nucleotide sequence ID" value="XM_033301246.1"/>
</dbReference>
<dbReference type="Pfam" id="PF01607">
    <property type="entry name" value="CBM_14"/>
    <property type="match status" value="10"/>
</dbReference>
<dbReference type="GO" id="GO:0008061">
    <property type="term" value="F:chitin binding"/>
    <property type="evidence" value="ECO:0007669"/>
    <property type="project" value="UniProtKB-KW"/>
</dbReference>
<dbReference type="AlphaFoldDB" id="A0A6P8JLG1"/>
<feature type="domain" description="Chitin-binding type-2" evidence="7">
    <location>
        <begin position="569"/>
        <end position="608"/>
    </location>
</feature>
<feature type="chain" id="PRO_5027650905" evidence="6">
    <location>
        <begin position="27"/>
        <end position="802"/>
    </location>
</feature>
<evidence type="ECO:0000256" key="1">
    <source>
        <dbReference type="ARBA" id="ARBA00022669"/>
    </source>
</evidence>
<dbReference type="SMART" id="SM00494">
    <property type="entry name" value="ChtBD2"/>
    <property type="match status" value="14"/>
</dbReference>
<evidence type="ECO:0000313" key="8">
    <source>
        <dbReference type="Proteomes" id="UP000515162"/>
    </source>
</evidence>
<dbReference type="Proteomes" id="UP000515162">
    <property type="component" value="Chromosome 3L"/>
</dbReference>
<keyword evidence="2 6" id="KW-0732">Signal</keyword>
<keyword evidence="1" id="KW-0147">Chitin-binding</keyword>
<protein>
    <submittedName>
        <fullName evidence="9">Fibrillin-1</fullName>
    </submittedName>
</protein>